<dbReference type="VEuPathDB" id="VectorBase:ASIC000672"/>
<sequence length="282" mass="31810">MEILNRFLAEICSRAEQSEEMMAIIRNFLEPDTDDRKMHGGPVVKTIESLKSGMSKIRNMPDTLVGGISRMFLSKGALKERTFYDIQDIPTLELKQSEYPALASALHLLDEVFDLQNKSQWLRRGLINRLLGAPWVSHATNKRIVQTAGSLLMMDKLEAVLSAILQSFSEIQVNKSKLSREEVLRSIRDKATNLYQEYLQPKSANYLNIDPGLIEALNFRLNDPSIQPENTCASAVFLLFYIMLATGNESFVWLGFIRIAYLAAEETDYAVVLRGHVSSSSS</sequence>
<organism evidence="1">
    <name type="scientific">Anopheles sinensis</name>
    <name type="common">Mosquito</name>
    <dbReference type="NCBI Taxonomy" id="74873"/>
    <lineage>
        <taxon>Eukaryota</taxon>
        <taxon>Metazoa</taxon>
        <taxon>Ecdysozoa</taxon>
        <taxon>Arthropoda</taxon>
        <taxon>Hexapoda</taxon>
        <taxon>Insecta</taxon>
        <taxon>Pterygota</taxon>
        <taxon>Neoptera</taxon>
        <taxon>Endopterygota</taxon>
        <taxon>Diptera</taxon>
        <taxon>Nematocera</taxon>
        <taxon>Culicoidea</taxon>
        <taxon>Culicidae</taxon>
        <taxon>Anophelinae</taxon>
        <taxon>Anopheles</taxon>
    </lineage>
</organism>
<dbReference type="EMBL" id="ATLV01003330">
    <property type="status" value="NOT_ANNOTATED_CDS"/>
    <property type="molecule type" value="Genomic_DNA"/>
</dbReference>
<evidence type="ECO:0000313" key="2">
    <source>
        <dbReference type="EnsemblMetazoa" id="ASIC000672-PA"/>
    </source>
</evidence>
<reference evidence="2" key="2">
    <citation type="submission" date="2020-05" db="UniProtKB">
        <authorList>
            <consortium name="EnsemblMetazoa"/>
        </authorList>
    </citation>
    <scope>IDENTIFICATION</scope>
</reference>
<dbReference type="STRING" id="74873.A0A084VAF5"/>
<name>A0A084VAF5_ANOSI</name>
<reference evidence="1 3" key="1">
    <citation type="journal article" date="2014" name="BMC Genomics">
        <title>Genome sequence of Anopheles sinensis provides insight into genetics basis of mosquito competence for malaria parasites.</title>
        <authorList>
            <person name="Zhou D."/>
            <person name="Zhang D."/>
            <person name="Ding G."/>
            <person name="Shi L."/>
            <person name="Hou Q."/>
            <person name="Ye Y."/>
            <person name="Xu Y."/>
            <person name="Zhou H."/>
            <person name="Xiong C."/>
            <person name="Li S."/>
            <person name="Yu J."/>
            <person name="Hong S."/>
            <person name="Yu X."/>
            <person name="Zou P."/>
            <person name="Chen C."/>
            <person name="Chang X."/>
            <person name="Wang W."/>
            <person name="Lv Y."/>
            <person name="Sun Y."/>
            <person name="Ma L."/>
            <person name="Shen B."/>
            <person name="Zhu C."/>
        </authorList>
    </citation>
    <scope>NUCLEOTIDE SEQUENCE [LARGE SCALE GENOMIC DNA]</scope>
</reference>
<proteinExistence type="predicted"/>
<dbReference type="GO" id="GO:0005769">
    <property type="term" value="C:early endosome"/>
    <property type="evidence" value="ECO:0007669"/>
    <property type="project" value="TreeGrafter"/>
</dbReference>
<protein>
    <submittedName>
        <fullName evidence="1 2">Uncharacterized protein</fullName>
    </submittedName>
</protein>
<dbReference type="EMBL" id="ATLV01003331">
    <property type="status" value="NOT_ANNOTATED_CDS"/>
    <property type="molecule type" value="Genomic_DNA"/>
</dbReference>
<dbReference type="Proteomes" id="UP000030765">
    <property type="component" value="Unassembled WGS sequence"/>
</dbReference>
<evidence type="ECO:0000313" key="1">
    <source>
        <dbReference type="EMBL" id="KFB34949.1"/>
    </source>
</evidence>
<dbReference type="EnsemblMetazoa" id="ASIC000672-RA">
    <property type="protein sequence ID" value="ASIC000672-PA"/>
    <property type="gene ID" value="ASIC000672"/>
</dbReference>
<dbReference type="EMBL" id="KE524133">
    <property type="protein sequence ID" value="KFB34949.1"/>
    <property type="molecule type" value="Genomic_DNA"/>
</dbReference>
<dbReference type="PANTHER" id="PTHR22775:SF3">
    <property type="entry name" value="SORTING NEXIN-13"/>
    <property type="match status" value="1"/>
</dbReference>
<dbReference type="VEuPathDB" id="VectorBase:ASIS006901"/>
<accession>A0A084VAF5</accession>
<dbReference type="PANTHER" id="PTHR22775">
    <property type="entry name" value="SORTING NEXIN"/>
    <property type="match status" value="1"/>
</dbReference>
<evidence type="ECO:0000313" key="3">
    <source>
        <dbReference type="Proteomes" id="UP000030765"/>
    </source>
</evidence>
<keyword evidence="3" id="KW-1185">Reference proteome</keyword>
<dbReference type="AlphaFoldDB" id="A0A084VAF5"/>
<gene>
    <name evidence="1" type="ORF">ZHAS_00000672</name>
</gene>
<dbReference type="GO" id="GO:0035091">
    <property type="term" value="F:phosphatidylinositol binding"/>
    <property type="evidence" value="ECO:0007669"/>
    <property type="project" value="TreeGrafter"/>
</dbReference>
<dbReference type="EMBL" id="ATLV01003332">
    <property type="status" value="NOT_ANNOTATED_CDS"/>
    <property type="molecule type" value="Genomic_DNA"/>
</dbReference>
<dbReference type="OrthoDB" id="5772781at2759"/>
<dbReference type="EMBL" id="ATLV01003333">
    <property type="status" value="NOT_ANNOTATED_CDS"/>
    <property type="molecule type" value="Genomic_DNA"/>
</dbReference>